<organism evidence="11 12">
    <name type="scientific">Hevea brasiliensis</name>
    <name type="common">Para rubber tree</name>
    <name type="synonym">Siphonia brasiliensis</name>
    <dbReference type="NCBI Taxonomy" id="3981"/>
    <lineage>
        <taxon>Eukaryota</taxon>
        <taxon>Viridiplantae</taxon>
        <taxon>Streptophyta</taxon>
        <taxon>Embryophyta</taxon>
        <taxon>Tracheophyta</taxon>
        <taxon>Spermatophyta</taxon>
        <taxon>Magnoliopsida</taxon>
        <taxon>eudicotyledons</taxon>
        <taxon>Gunneridae</taxon>
        <taxon>Pentapetalae</taxon>
        <taxon>rosids</taxon>
        <taxon>fabids</taxon>
        <taxon>Malpighiales</taxon>
        <taxon>Euphorbiaceae</taxon>
        <taxon>Crotonoideae</taxon>
        <taxon>Micrandreae</taxon>
        <taxon>Hevea</taxon>
    </lineage>
</organism>
<gene>
    <name evidence="11" type="ORF">GH714_023432</name>
</gene>
<evidence type="ECO:0000256" key="4">
    <source>
        <dbReference type="ARBA" id="ARBA00022722"/>
    </source>
</evidence>
<dbReference type="GO" id="GO:0004518">
    <property type="term" value="F:nuclease activity"/>
    <property type="evidence" value="ECO:0007669"/>
    <property type="project" value="UniProtKB-KW"/>
</dbReference>
<comment type="cofactor">
    <cofactor evidence="2">
        <name>Mg(2+)</name>
        <dbReference type="ChEBI" id="CHEBI:18420"/>
    </cofactor>
</comment>
<dbReference type="GO" id="GO:0005737">
    <property type="term" value="C:cytoplasm"/>
    <property type="evidence" value="ECO:0007669"/>
    <property type="project" value="TreeGrafter"/>
</dbReference>
<dbReference type="PANTHER" id="PTHR15822:SF4">
    <property type="entry name" value="TYROSYL-DNA PHOSPHODIESTERASE 2"/>
    <property type="match status" value="1"/>
</dbReference>
<dbReference type="PANTHER" id="PTHR15822">
    <property type="entry name" value="TRAF AND TNF RECEPTOR-ASSOCIATED PROTEIN"/>
    <property type="match status" value="1"/>
</dbReference>
<dbReference type="FunFam" id="3.60.10.10:FF:000058">
    <property type="entry name" value="Tyrosyl-DNA phosphodiesterase 2"/>
    <property type="match status" value="1"/>
</dbReference>
<evidence type="ECO:0000256" key="7">
    <source>
        <dbReference type="ARBA" id="ARBA00022801"/>
    </source>
</evidence>
<evidence type="ECO:0000256" key="3">
    <source>
        <dbReference type="ARBA" id="ARBA00004123"/>
    </source>
</evidence>
<comment type="subcellular location">
    <subcellularLocation>
        <location evidence="3">Nucleus</location>
    </subcellularLocation>
</comment>
<dbReference type="GO" id="GO:0070260">
    <property type="term" value="F:5'-tyrosyl-DNA phosphodiesterase activity"/>
    <property type="evidence" value="ECO:0007669"/>
    <property type="project" value="TreeGrafter"/>
</dbReference>
<dbReference type="SUPFAM" id="SSF56219">
    <property type="entry name" value="DNase I-like"/>
    <property type="match status" value="1"/>
</dbReference>
<dbReference type="CDD" id="cd09080">
    <property type="entry name" value="TDP2"/>
    <property type="match status" value="1"/>
</dbReference>
<keyword evidence="7" id="KW-0378">Hydrolase</keyword>
<dbReference type="InterPro" id="IPR036691">
    <property type="entry name" value="Endo/exonu/phosph_ase_sf"/>
</dbReference>
<comment type="caution">
    <text evidence="11">The sequence shown here is derived from an EMBL/GenBank/DDBJ whole genome shotgun (WGS) entry which is preliminary data.</text>
</comment>
<sequence>MRLDVSFAVNKLCQFMHSPTVAHWQVVKRLLHYLQHMKSYGLCVSKDSSLEMQCFTDSDWGGDVDDHRSTSGYAISRPFNNSVMGRELCIVELEVQPNKHLVVDTCHLESPCPAPPTWDQMFSKERVDQAKEAINVLMKNANVIFGGDMNWDNKLDGHFPSPDGWIDAWAELIPGEDGWTYDTKSNQMLSGNRTLQKRLDRFICNLHDFRISKIDMIGTEAMPGLSHIKEKKVRKEVKMLELPVFPSDHYGLLLTISAQ</sequence>
<keyword evidence="4" id="KW-0540">Nuclease</keyword>
<evidence type="ECO:0000313" key="12">
    <source>
        <dbReference type="Proteomes" id="UP000467840"/>
    </source>
</evidence>
<accession>A0A6A6N3T0</accession>
<evidence type="ECO:0000256" key="6">
    <source>
        <dbReference type="ARBA" id="ARBA00022763"/>
    </source>
</evidence>
<evidence type="ECO:0000256" key="2">
    <source>
        <dbReference type="ARBA" id="ARBA00001946"/>
    </source>
</evidence>
<dbReference type="GO" id="GO:0003697">
    <property type="term" value="F:single-stranded DNA binding"/>
    <property type="evidence" value="ECO:0007669"/>
    <property type="project" value="TreeGrafter"/>
</dbReference>
<reference evidence="11 12" key="1">
    <citation type="journal article" date="2020" name="Mol. Plant">
        <title>The Chromosome-Based Rubber Tree Genome Provides New Insights into Spurge Genome Evolution and Rubber Biosynthesis.</title>
        <authorList>
            <person name="Liu J."/>
            <person name="Shi C."/>
            <person name="Shi C.C."/>
            <person name="Li W."/>
            <person name="Zhang Q.J."/>
            <person name="Zhang Y."/>
            <person name="Li K."/>
            <person name="Lu H.F."/>
            <person name="Shi C."/>
            <person name="Zhu S.T."/>
            <person name="Xiao Z.Y."/>
            <person name="Nan H."/>
            <person name="Yue Y."/>
            <person name="Zhu X.G."/>
            <person name="Wu Y."/>
            <person name="Hong X.N."/>
            <person name="Fan G.Y."/>
            <person name="Tong Y."/>
            <person name="Zhang D."/>
            <person name="Mao C.L."/>
            <person name="Liu Y.L."/>
            <person name="Hao S.J."/>
            <person name="Liu W.Q."/>
            <person name="Lv M.Q."/>
            <person name="Zhang H.B."/>
            <person name="Liu Y."/>
            <person name="Hu-Tang G.R."/>
            <person name="Wang J.P."/>
            <person name="Wang J.H."/>
            <person name="Sun Y.H."/>
            <person name="Ni S.B."/>
            <person name="Chen W.B."/>
            <person name="Zhang X.C."/>
            <person name="Jiao Y.N."/>
            <person name="Eichler E.E."/>
            <person name="Li G.H."/>
            <person name="Liu X."/>
            <person name="Gao L.Z."/>
        </authorList>
    </citation>
    <scope>NUCLEOTIDE SEQUENCE [LARGE SCALE GENOMIC DNA]</scope>
    <source>
        <strain evidence="12">cv. GT1</strain>
        <tissue evidence="11">Leaf</tissue>
    </source>
</reference>
<keyword evidence="5" id="KW-0479">Metal-binding</keyword>
<dbReference type="GO" id="GO:0046872">
    <property type="term" value="F:metal ion binding"/>
    <property type="evidence" value="ECO:0007669"/>
    <property type="project" value="UniProtKB-KW"/>
</dbReference>
<evidence type="ECO:0000256" key="5">
    <source>
        <dbReference type="ARBA" id="ARBA00022723"/>
    </source>
</evidence>
<dbReference type="InterPro" id="IPR051547">
    <property type="entry name" value="TDP2-like"/>
</dbReference>
<keyword evidence="12" id="KW-1185">Reference proteome</keyword>
<dbReference type="Proteomes" id="UP000467840">
    <property type="component" value="Chromosome 10"/>
</dbReference>
<keyword evidence="9" id="KW-0234">DNA repair</keyword>
<keyword evidence="8" id="KW-0460">Magnesium</keyword>
<evidence type="ECO:0000256" key="8">
    <source>
        <dbReference type="ARBA" id="ARBA00022842"/>
    </source>
</evidence>
<keyword evidence="10" id="KW-0539">Nucleus</keyword>
<keyword evidence="6" id="KW-0227">DNA damage</keyword>
<dbReference type="GO" id="GO:0006302">
    <property type="term" value="P:double-strand break repair"/>
    <property type="evidence" value="ECO:0007669"/>
    <property type="project" value="TreeGrafter"/>
</dbReference>
<dbReference type="GO" id="GO:0005634">
    <property type="term" value="C:nucleus"/>
    <property type="evidence" value="ECO:0007669"/>
    <property type="project" value="UniProtKB-SubCell"/>
</dbReference>
<comment type="cofactor">
    <cofactor evidence="1">
        <name>Mn(2+)</name>
        <dbReference type="ChEBI" id="CHEBI:29035"/>
    </cofactor>
</comment>
<name>A0A6A6N3T0_HEVBR</name>
<evidence type="ECO:0000256" key="1">
    <source>
        <dbReference type="ARBA" id="ARBA00001936"/>
    </source>
</evidence>
<evidence type="ECO:0008006" key="13">
    <source>
        <dbReference type="Google" id="ProtNLM"/>
    </source>
</evidence>
<proteinExistence type="predicted"/>
<protein>
    <recommendedName>
        <fullName evidence="13">Endonuclease/exonuclease/phosphatase domain-containing protein</fullName>
    </recommendedName>
</protein>
<dbReference type="Gene3D" id="3.60.10.10">
    <property type="entry name" value="Endonuclease/exonuclease/phosphatase"/>
    <property type="match status" value="1"/>
</dbReference>
<dbReference type="EMBL" id="JAAGAX010000003">
    <property type="protein sequence ID" value="KAF2320097.1"/>
    <property type="molecule type" value="Genomic_DNA"/>
</dbReference>
<evidence type="ECO:0000256" key="9">
    <source>
        <dbReference type="ARBA" id="ARBA00023204"/>
    </source>
</evidence>
<evidence type="ECO:0000256" key="10">
    <source>
        <dbReference type="ARBA" id="ARBA00023242"/>
    </source>
</evidence>
<dbReference type="AlphaFoldDB" id="A0A6A6N3T0"/>
<evidence type="ECO:0000313" key="11">
    <source>
        <dbReference type="EMBL" id="KAF2320097.1"/>
    </source>
</evidence>